<evidence type="ECO:0000256" key="3">
    <source>
        <dbReference type="ARBA" id="ARBA00022475"/>
    </source>
</evidence>
<dbReference type="InterPro" id="IPR003439">
    <property type="entry name" value="ABC_transporter-like_ATP-bd"/>
</dbReference>
<keyword evidence="4" id="KW-0547">Nucleotide-binding</keyword>
<evidence type="ECO:0000313" key="8">
    <source>
        <dbReference type="Proteomes" id="UP000264036"/>
    </source>
</evidence>
<keyword evidence="3" id="KW-1003">Cell membrane</keyword>
<dbReference type="EMBL" id="DOEK01000030">
    <property type="protein sequence ID" value="HBP30657.1"/>
    <property type="molecule type" value="Genomic_DNA"/>
</dbReference>
<gene>
    <name evidence="7" type="ORF">DD666_14705</name>
</gene>
<dbReference type="InterPro" id="IPR027417">
    <property type="entry name" value="P-loop_NTPase"/>
</dbReference>
<evidence type="ECO:0000256" key="1">
    <source>
        <dbReference type="ARBA" id="ARBA00005417"/>
    </source>
</evidence>
<dbReference type="PANTHER" id="PTHR42734">
    <property type="entry name" value="METAL TRANSPORT SYSTEM ATP-BINDING PROTEIN TM_0124-RELATED"/>
    <property type="match status" value="1"/>
</dbReference>
<dbReference type="SMART" id="SM00382">
    <property type="entry name" value="AAA"/>
    <property type="match status" value="1"/>
</dbReference>
<dbReference type="GO" id="GO:0005524">
    <property type="term" value="F:ATP binding"/>
    <property type="evidence" value="ECO:0007669"/>
    <property type="project" value="UniProtKB-KW"/>
</dbReference>
<dbReference type="GO" id="GO:0016887">
    <property type="term" value="F:ATP hydrolysis activity"/>
    <property type="evidence" value="ECO:0007669"/>
    <property type="project" value="InterPro"/>
</dbReference>
<organism evidence="7 8">
    <name type="scientific">Advenella kashmirensis</name>
    <dbReference type="NCBI Taxonomy" id="310575"/>
    <lineage>
        <taxon>Bacteria</taxon>
        <taxon>Pseudomonadati</taxon>
        <taxon>Pseudomonadota</taxon>
        <taxon>Betaproteobacteria</taxon>
        <taxon>Burkholderiales</taxon>
        <taxon>Alcaligenaceae</taxon>
    </lineage>
</organism>
<evidence type="ECO:0000259" key="6">
    <source>
        <dbReference type="PROSITE" id="PS50893"/>
    </source>
</evidence>
<keyword evidence="2" id="KW-0813">Transport</keyword>
<dbReference type="Pfam" id="PF00005">
    <property type="entry name" value="ABC_tran"/>
    <property type="match status" value="1"/>
</dbReference>
<dbReference type="AlphaFoldDB" id="A0A356LI69"/>
<name>A0A356LI69_9BURK</name>
<evidence type="ECO:0000256" key="4">
    <source>
        <dbReference type="ARBA" id="ARBA00022741"/>
    </source>
</evidence>
<comment type="similarity">
    <text evidence="1">Belongs to the ABC transporter superfamily.</text>
</comment>
<evidence type="ECO:0000256" key="5">
    <source>
        <dbReference type="ARBA" id="ARBA00022840"/>
    </source>
</evidence>
<dbReference type="PROSITE" id="PS50893">
    <property type="entry name" value="ABC_TRANSPORTER_2"/>
    <property type="match status" value="1"/>
</dbReference>
<protein>
    <submittedName>
        <fullName evidence="7">ABC transporter</fullName>
    </submittedName>
</protein>
<dbReference type="InterPro" id="IPR050153">
    <property type="entry name" value="Metal_Ion_Import_ABC"/>
</dbReference>
<comment type="caution">
    <text evidence="7">The sequence shown here is derived from an EMBL/GenBank/DDBJ whole genome shotgun (WGS) entry which is preliminary data.</text>
</comment>
<dbReference type="PROSITE" id="PS00211">
    <property type="entry name" value="ABC_TRANSPORTER_1"/>
    <property type="match status" value="1"/>
</dbReference>
<sequence>MPMPSATNSACVDRPVAAASTAARPVIRLDDVTVGWNGVSALSGVTGTFVEGSLTAILGPNGAGKSTLLKTVTGQLTARTGRVTIHDPFRGGISLLPQISEIDRSFPITTYDLVSMGAWRRVGAFRRYDKGERQRIHDALATVGLTDKSRDLISSLSGGQMQRALFARLIVCDAPVMILDEPFTAVDEGTCDLLLQILLDWHREGRTVLVVLHDAALVRQCFPQTLLLARQVVGWGDTASVLTEANLDQARSLALGGF</sequence>
<evidence type="ECO:0000313" key="7">
    <source>
        <dbReference type="EMBL" id="HBP30657.1"/>
    </source>
</evidence>
<proteinExistence type="inferred from homology"/>
<dbReference type="InterPro" id="IPR017871">
    <property type="entry name" value="ABC_transporter-like_CS"/>
</dbReference>
<dbReference type="Gene3D" id="3.40.50.300">
    <property type="entry name" value="P-loop containing nucleotide triphosphate hydrolases"/>
    <property type="match status" value="1"/>
</dbReference>
<evidence type="ECO:0000256" key="2">
    <source>
        <dbReference type="ARBA" id="ARBA00022448"/>
    </source>
</evidence>
<keyword evidence="3" id="KW-0472">Membrane</keyword>
<dbReference type="Proteomes" id="UP000264036">
    <property type="component" value="Unassembled WGS sequence"/>
</dbReference>
<feature type="domain" description="ABC transporter" evidence="6">
    <location>
        <begin position="27"/>
        <end position="255"/>
    </location>
</feature>
<dbReference type="SUPFAM" id="SSF52540">
    <property type="entry name" value="P-loop containing nucleoside triphosphate hydrolases"/>
    <property type="match status" value="1"/>
</dbReference>
<dbReference type="PANTHER" id="PTHR42734:SF5">
    <property type="entry name" value="IRON TRANSPORT SYSTEM ATP-BINDING PROTEIN HI_0361-RELATED"/>
    <property type="match status" value="1"/>
</dbReference>
<keyword evidence="5" id="KW-0067">ATP-binding</keyword>
<dbReference type="CDD" id="cd03235">
    <property type="entry name" value="ABC_Metallic_Cations"/>
    <property type="match status" value="1"/>
</dbReference>
<reference evidence="7 8" key="1">
    <citation type="journal article" date="2018" name="Nat. Biotechnol.">
        <title>A standardized bacterial taxonomy based on genome phylogeny substantially revises the tree of life.</title>
        <authorList>
            <person name="Parks D.H."/>
            <person name="Chuvochina M."/>
            <person name="Waite D.W."/>
            <person name="Rinke C."/>
            <person name="Skarshewski A."/>
            <person name="Chaumeil P.A."/>
            <person name="Hugenholtz P."/>
        </authorList>
    </citation>
    <scope>NUCLEOTIDE SEQUENCE [LARGE SCALE GENOMIC DNA]</scope>
    <source>
        <strain evidence="7">UBA10707</strain>
    </source>
</reference>
<accession>A0A356LI69</accession>
<dbReference type="InterPro" id="IPR003593">
    <property type="entry name" value="AAA+_ATPase"/>
</dbReference>